<accession>A0A5Q2N075</accession>
<name>A0A5Q2N075_9FIRM</name>
<protein>
    <recommendedName>
        <fullName evidence="3">G5 domain-containing protein</fullName>
    </recommendedName>
</protein>
<keyword evidence="2" id="KW-0472">Membrane</keyword>
<dbReference type="InterPro" id="IPR059180">
    <property type="entry name" value="3D_YorM"/>
</dbReference>
<keyword evidence="2" id="KW-1133">Transmembrane helix</keyword>
<dbReference type="SMART" id="SM01208">
    <property type="entry name" value="G5"/>
    <property type="match status" value="1"/>
</dbReference>
<feature type="domain" description="G5" evidence="3">
    <location>
        <begin position="165"/>
        <end position="245"/>
    </location>
</feature>
<dbReference type="GO" id="GO:0009254">
    <property type="term" value="P:peptidoglycan turnover"/>
    <property type="evidence" value="ECO:0007669"/>
    <property type="project" value="InterPro"/>
</dbReference>
<dbReference type="InterPro" id="IPR011098">
    <property type="entry name" value="G5_dom"/>
</dbReference>
<dbReference type="Pfam" id="PF06725">
    <property type="entry name" value="3D"/>
    <property type="match status" value="1"/>
</dbReference>
<dbReference type="Gene3D" id="2.40.40.10">
    <property type="entry name" value="RlpA-like domain"/>
    <property type="match status" value="1"/>
</dbReference>
<dbReference type="Gene3D" id="2.20.230.10">
    <property type="entry name" value="Resuscitation-promoting factor rpfb"/>
    <property type="match status" value="1"/>
</dbReference>
<reference evidence="5" key="1">
    <citation type="submission" date="2019-11" db="EMBL/GenBank/DDBJ databases">
        <title>Genome sequence of Heliorestis convoluta strain HH, an alkaliphilic and minimalistic phototrophic bacterium from a soda lake in Egypt.</title>
        <authorList>
            <person name="Dewey E.D."/>
            <person name="Stokes L.M."/>
            <person name="Burchell B.M."/>
            <person name="Shaffer K.N."/>
            <person name="Huntington A.M."/>
            <person name="Baker J.M."/>
            <person name="Nadendla S."/>
            <person name="Giglio M.G."/>
            <person name="Touchman J.W."/>
            <person name="Blankenship R.E."/>
            <person name="Madigan M.T."/>
            <person name="Sattley W.M."/>
        </authorList>
    </citation>
    <scope>NUCLEOTIDE SEQUENCE [LARGE SCALE GENOMIC DNA]</scope>
    <source>
        <strain evidence="5">HH</strain>
    </source>
</reference>
<evidence type="ECO:0000256" key="1">
    <source>
        <dbReference type="ARBA" id="ARBA00022729"/>
    </source>
</evidence>
<evidence type="ECO:0000313" key="5">
    <source>
        <dbReference type="Proteomes" id="UP000366051"/>
    </source>
</evidence>
<gene>
    <name evidence="4" type="ORF">FTV88_2591</name>
</gene>
<dbReference type="EMBL" id="CP045875">
    <property type="protein sequence ID" value="QGG48684.1"/>
    <property type="molecule type" value="Genomic_DNA"/>
</dbReference>
<dbReference type="Proteomes" id="UP000366051">
    <property type="component" value="Chromosome"/>
</dbReference>
<keyword evidence="1" id="KW-0732">Signal</keyword>
<evidence type="ECO:0000259" key="3">
    <source>
        <dbReference type="PROSITE" id="PS51109"/>
    </source>
</evidence>
<dbReference type="GO" id="GO:0004553">
    <property type="term" value="F:hydrolase activity, hydrolyzing O-glycosyl compounds"/>
    <property type="evidence" value="ECO:0007669"/>
    <property type="project" value="InterPro"/>
</dbReference>
<organism evidence="4 5">
    <name type="scientific">Heliorestis convoluta</name>
    <dbReference type="NCBI Taxonomy" id="356322"/>
    <lineage>
        <taxon>Bacteria</taxon>
        <taxon>Bacillati</taxon>
        <taxon>Bacillota</taxon>
        <taxon>Clostridia</taxon>
        <taxon>Eubacteriales</taxon>
        <taxon>Heliobacteriaceae</taxon>
        <taxon>Heliorestis</taxon>
    </lineage>
</organism>
<dbReference type="AlphaFoldDB" id="A0A5Q2N075"/>
<dbReference type="SUPFAM" id="SSF50685">
    <property type="entry name" value="Barwin-like endoglucanases"/>
    <property type="match status" value="1"/>
</dbReference>
<keyword evidence="2" id="KW-0812">Transmembrane</keyword>
<evidence type="ECO:0000313" key="4">
    <source>
        <dbReference type="EMBL" id="QGG48684.1"/>
    </source>
</evidence>
<dbReference type="InterPro" id="IPR036908">
    <property type="entry name" value="RlpA-like_sf"/>
</dbReference>
<feature type="transmembrane region" description="Helical" evidence="2">
    <location>
        <begin position="33"/>
        <end position="53"/>
    </location>
</feature>
<dbReference type="GO" id="GO:0019867">
    <property type="term" value="C:outer membrane"/>
    <property type="evidence" value="ECO:0007669"/>
    <property type="project" value="InterPro"/>
</dbReference>
<evidence type="ECO:0000256" key="2">
    <source>
        <dbReference type="SAM" id="Phobius"/>
    </source>
</evidence>
<dbReference type="KEGG" id="hcv:FTV88_2591"/>
<dbReference type="RefSeq" id="WP_153725804.1">
    <property type="nucleotide sequence ID" value="NZ_CP045875.1"/>
</dbReference>
<dbReference type="PROSITE" id="PS51109">
    <property type="entry name" value="G5"/>
    <property type="match status" value="1"/>
</dbReference>
<proteinExistence type="predicted"/>
<dbReference type="OrthoDB" id="9798935at2"/>
<dbReference type="InterPro" id="IPR051933">
    <property type="entry name" value="Resuscitation_pf_RpfB"/>
</dbReference>
<dbReference type="InterPro" id="IPR007137">
    <property type="entry name" value="DUF348"/>
</dbReference>
<dbReference type="PANTHER" id="PTHR39160:SF4">
    <property type="entry name" value="RESUSCITATION-PROMOTING FACTOR RPFB"/>
    <property type="match status" value="1"/>
</dbReference>
<dbReference type="InterPro" id="IPR010611">
    <property type="entry name" value="3D_dom"/>
</dbReference>
<dbReference type="PANTHER" id="PTHR39160">
    <property type="entry name" value="CELL WALL-BINDING PROTEIN YOCH"/>
    <property type="match status" value="1"/>
</dbReference>
<sequence length="344" mass="38342">MPEEATGTTEQQGKSLSWIETWTQRMDKKKKGLSIAVASVLCLLLAFGVYQWLENEVTIYVDGEEVIVNTFAKTVDAVLVEAAIELGAMDKVEPALEETIADGTVIHIERAFTVTVLADGEKQELLTTTEKVETLLERLALELGPLDRVEPALGEMVSEPEEIRIVRVTQKEIREEESLPFTVEQRPDNTLEKGLRRVASRGRNGLAQSTIRVTYEDGIPVRREVLSREIVREPVTQVVAMGTIDRVSRGGLNFRFQEVRHMVATAYTHTGRNTASGVYPQVGMVAVDTNVIPMGTRLYVEGYGYARAADRGSAIIGDKIDLFMETSNEARRWGVRTVKVYILE</sequence>
<dbReference type="Pfam" id="PF07501">
    <property type="entry name" value="G5"/>
    <property type="match status" value="1"/>
</dbReference>
<dbReference type="CDD" id="cd14667">
    <property type="entry name" value="3D_containing_proteins"/>
    <property type="match status" value="1"/>
</dbReference>
<dbReference type="Pfam" id="PF03990">
    <property type="entry name" value="DUF348"/>
    <property type="match status" value="2"/>
</dbReference>
<keyword evidence="5" id="KW-1185">Reference proteome</keyword>